<sequence length="269" mass="30752">MAQVNKHLLRHSIILGLDDRGKLSCHKVNLCFIYFDTADCIKKLQEVIDREEREGRPVNREETAEERRQRQAFQERMDIEDRDIIIQGSNTTRLSRETGEQHYPTVSETGEQHYPTVSETGEQHYRLSRKQVSNTTRLSRKQVSNTTRLSRKQVSNTTRLSRKQVSNTTRLSGKHVSNTTRLSGKQVSNTTRLSRKQVSNTTRLSRKQVSNTTRLSRKQVSNTTWLSRKQGKVSHFCAGGRGSILGPGTDLSDYQTLPSPLTRHLCGAF</sequence>
<name>A0A7R8VQK3_TIMDO</name>
<accession>A0A7R8VQK3</accession>
<protein>
    <submittedName>
        <fullName evidence="2">Uncharacterized protein</fullName>
    </submittedName>
</protein>
<reference evidence="2" key="1">
    <citation type="submission" date="2020-11" db="EMBL/GenBank/DDBJ databases">
        <authorList>
            <person name="Tran Van P."/>
        </authorList>
    </citation>
    <scope>NUCLEOTIDE SEQUENCE</scope>
</reference>
<feature type="region of interest" description="Disordered" evidence="1">
    <location>
        <begin position="50"/>
        <end position="74"/>
    </location>
</feature>
<evidence type="ECO:0000256" key="1">
    <source>
        <dbReference type="SAM" id="MobiDB-lite"/>
    </source>
</evidence>
<dbReference type="PANTHER" id="PTHR31193:SF1">
    <property type="entry name" value="TRANSMEMBRANE PROTEIN 268"/>
    <property type="match status" value="1"/>
</dbReference>
<gene>
    <name evidence="2" type="ORF">TDIB3V08_LOCUS8874</name>
</gene>
<feature type="compositionally biased region" description="Polar residues" evidence="1">
    <location>
        <begin position="130"/>
        <end position="224"/>
    </location>
</feature>
<dbReference type="PANTHER" id="PTHR31193">
    <property type="entry name" value="TRANSMEMBRANE PROTEIN C9ORF91"/>
    <property type="match status" value="1"/>
</dbReference>
<dbReference type="InterPro" id="IPR028054">
    <property type="entry name" value="DUF4481"/>
</dbReference>
<organism evidence="2">
    <name type="scientific">Timema douglasi</name>
    <name type="common">Walking stick</name>
    <dbReference type="NCBI Taxonomy" id="61478"/>
    <lineage>
        <taxon>Eukaryota</taxon>
        <taxon>Metazoa</taxon>
        <taxon>Ecdysozoa</taxon>
        <taxon>Arthropoda</taxon>
        <taxon>Hexapoda</taxon>
        <taxon>Insecta</taxon>
        <taxon>Pterygota</taxon>
        <taxon>Neoptera</taxon>
        <taxon>Polyneoptera</taxon>
        <taxon>Phasmatodea</taxon>
        <taxon>Timematodea</taxon>
        <taxon>Timematoidea</taxon>
        <taxon>Timematidae</taxon>
        <taxon>Timema</taxon>
    </lineage>
</organism>
<dbReference type="Pfam" id="PF14800">
    <property type="entry name" value="DUF4481"/>
    <property type="match status" value="1"/>
</dbReference>
<feature type="region of interest" description="Disordered" evidence="1">
    <location>
        <begin position="118"/>
        <end position="224"/>
    </location>
</feature>
<dbReference type="AlphaFoldDB" id="A0A7R8VQK3"/>
<proteinExistence type="predicted"/>
<dbReference type="EMBL" id="OA569697">
    <property type="protein sequence ID" value="CAD7202694.1"/>
    <property type="molecule type" value="Genomic_DNA"/>
</dbReference>
<evidence type="ECO:0000313" key="2">
    <source>
        <dbReference type="EMBL" id="CAD7202694.1"/>
    </source>
</evidence>